<dbReference type="InterPro" id="IPR051320">
    <property type="entry name" value="Viral_Replic_Matur_Polypro"/>
</dbReference>
<evidence type="ECO:0000259" key="1">
    <source>
        <dbReference type="Pfam" id="PF17919"/>
    </source>
</evidence>
<dbReference type="InterPro" id="IPR041577">
    <property type="entry name" value="RT_RNaseH_2"/>
</dbReference>
<reference evidence="2 3" key="1">
    <citation type="journal article" date="2018" name="Nat. Ecol. Evol.">
        <title>Shark genomes provide insights into elasmobranch evolution and the origin of vertebrates.</title>
        <authorList>
            <person name="Hara Y"/>
            <person name="Yamaguchi K"/>
            <person name="Onimaru K"/>
            <person name="Kadota M"/>
            <person name="Koyanagi M"/>
            <person name="Keeley SD"/>
            <person name="Tatsumi K"/>
            <person name="Tanaka K"/>
            <person name="Motone F"/>
            <person name="Kageyama Y"/>
            <person name="Nozu R"/>
            <person name="Adachi N"/>
            <person name="Nishimura O"/>
            <person name="Nakagawa R"/>
            <person name="Tanegashima C"/>
            <person name="Kiyatake I"/>
            <person name="Matsumoto R"/>
            <person name="Murakumo K"/>
            <person name="Nishida K"/>
            <person name="Terakita A"/>
            <person name="Kuratani S"/>
            <person name="Sato K"/>
            <person name="Hyodo S Kuraku.S."/>
        </authorList>
    </citation>
    <scope>NUCLEOTIDE SEQUENCE [LARGE SCALE GENOMIC DNA]</scope>
</reference>
<dbReference type="InterPro" id="IPR043502">
    <property type="entry name" value="DNA/RNA_pol_sf"/>
</dbReference>
<dbReference type="EMBL" id="BFAA01119897">
    <property type="protein sequence ID" value="GCB85046.1"/>
    <property type="molecule type" value="Genomic_DNA"/>
</dbReference>
<proteinExistence type="predicted"/>
<dbReference type="PANTHER" id="PTHR33064">
    <property type="entry name" value="POL PROTEIN"/>
    <property type="match status" value="1"/>
</dbReference>
<dbReference type="Proteomes" id="UP000288216">
    <property type="component" value="Unassembled WGS sequence"/>
</dbReference>
<dbReference type="OrthoDB" id="8947436at2759"/>
<feature type="domain" description="Reverse transcriptase/retrotransposon-derived protein RNase H-like" evidence="1">
    <location>
        <begin position="15"/>
        <end position="116"/>
    </location>
</feature>
<sequence>MKEAGSEELRAKLRWDKDASDAFENIKTEMAQAPALALPTYDKPFDLFVSNREAGFATAVLTQENCKGRRRQAVAYYSTRLDDVAMGYPPCYQGLAAAWWAYEKAATVTMGYPINIHVYHKVAELIEKGKFVLTPARIHHFQMLTTFPDITLVKCNRANPADYMPLPHEGEEHECVRETRAFMKLRKDLKADNLSTEGKRTLYVDGSCYRDHRGNHAGYAVVEQKGKSFE</sequence>
<dbReference type="Pfam" id="PF17919">
    <property type="entry name" value="RT_RNaseH_2"/>
    <property type="match status" value="1"/>
</dbReference>
<dbReference type="GO" id="GO:0003676">
    <property type="term" value="F:nucleic acid binding"/>
    <property type="evidence" value="ECO:0007669"/>
    <property type="project" value="InterPro"/>
</dbReference>
<dbReference type="GO" id="GO:0006259">
    <property type="term" value="P:DNA metabolic process"/>
    <property type="evidence" value="ECO:0007669"/>
    <property type="project" value="UniProtKB-ARBA"/>
</dbReference>
<protein>
    <recommendedName>
        <fullName evidence="1">Reverse transcriptase/retrotransposon-derived protein RNase H-like domain-containing protein</fullName>
    </recommendedName>
</protein>
<dbReference type="PANTHER" id="PTHR33064:SF37">
    <property type="entry name" value="RIBONUCLEASE H"/>
    <property type="match status" value="1"/>
</dbReference>
<accession>A0A401QI70</accession>
<keyword evidence="3" id="KW-1185">Reference proteome</keyword>
<dbReference type="STRING" id="75743.A0A401QI70"/>
<dbReference type="InterPro" id="IPR036397">
    <property type="entry name" value="RNaseH_sf"/>
</dbReference>
<gene>
    <name evidence="2" type="ORF">scyTo_0025721</name>
</gene>
<name>A0A401QI70_SCYTO</name>
<feature type="non-terminal residue" evidence="2">
    <location>
        <position position="230"/>
    </location>
</feature>
<dbReference type="Gene3D" id="3.30.420.10">
    <property type="entry name" value="Ribonuclease H-like superfamily/Ribonuclease H"/>
    <property type="match status" value="1"/>
</dbReference>
<comment type="caution">
    <text evidence="2">The sequence shown here is derived from an EMBL/GenBank/DDBJ whole genome shotgun (WGS) entry which is preliminary data.</text>
</comment>
<dbReference type="AlphaFoldDB" id="A0A401QI70"/>
<evidence type="ECO:0000313" key="2">
    <source>
        <dbReference type="EMBL" id="GCB85046.1"/>
    </source>
</evidence>
<dbReference type="Gene3D" id="3.10.20.370">
    <property type="match status" value="1"/>
</dbReference>
<dbReference type="SUPFAM" id="SSF56672">
    <property type="entry name" value="DNA/RNA polymerases"/>
    <property type="match status" value="1"/>
</dbReference>
<evidence type="ECO:0000313" key="3">
    <source>
        <dbReference type="Proteomes" id="UP000288216"/>
    </source>
</evidence>
<organism evidence="2 3">
    <name type="scientific">Scyliorhinus torazame</name>
    <name type="common">Cloudy catshark</name>
    <name type="synonym">Catulus torazame</name>
    <dbReference type="NCBI Taxonomy" id="75743"/>
    <lineage>
        <taxon>Eukaryota</taxon>
        <taxon>Metazoa</taxon>
        <taxon>Chordata</taxon>
        <taxon>Craniata</taxon>
        <taxon>Vertebrata</taxon>
        <taxon>Chondrichthyes</taxon>
        <taxon>Elasmobranchii</taxon>
        <taxon>Galeomorphii</taxon>
        <taxon>Galeoidea</taxon>
        <taxon>Carcharhiniformes</taxon>
        <taxon>Scyliorhinidae</taxon>
        <taxon>Scyliorhinus</taxon>
    </lineage>
</organism>